<dbReference type="Pfam" id="PF21313">
    <property type="entry name" value="EthR_C"/>
    <property type="match status" value="1"/>
</dbReference>
<accession>A0A2T4UGS1</accession>
<dbReference type="SUPFAM" id="SSF46689">
    <property type="entry name" value="Homeodomain-like"/>
    <property type="match status" value="1"/>
</dbReference>
<sequence length="200" mass="20852">MGQGKAYGEDEVRALLREALVALTADGTPAGDLSVGRLCTHAGISRSTFYKYFEDRPAMLHALSADTLHRLYAAQRSWLARGAQATRADVRASMAALLQAYTGERAVLRATADAATTEPSLAAAYTSAVQDYARAIARFVRAGRTAGAIPDGPPAAETGAALAWMTERTVATAPPDADPAALADALTHVLTATLAIPDPT</sequence>
<organism evidence="4 5">
    <name type="scientific">Paraconexibacter algicola</name>
    <dbReference type="NCBI Taxonomy" id="2133960"/>
    <lineage>
        <taxon>Bacteria</taxon>
        <taxon>Bacillati</taxon>
        <taxon>Actinomycetota</taxon>
        <taxon>Thermoleophilia</taxon>
        <taxon>Solirubrobacterales</taxon>
        <taxon>Paraconexibacteraceae</taxon>
        <taxon>Paraconexibacter</taxon>
    </lineage>
</organism>
<proteinExistence type="predicted"/>
<comment type="caution">
    <text evidence="4">The sequence shown here is derived from an EMBL/GenBank/DDBJ whole genome shotgun (WGS) entry which is preliminary data.</text>
</comment>
<dbReference type="OrthoDB" id="7186647at2"/>
<feature type="DNA-binding region" description="H-T-H motif" evidence="2">
    <location>
        <begin position="34"/>
        <end position="53"/>
    </location>
</feature>
<dbReference type="Gene3D" id="1.10.357.10">
    <property type="entry name" value="Tetracycline Repressor, domain 2"/>
    <property type="match status" value="1"/>
</dbReference>
<protein>
    <recommendedName>
        <fullName evidence="3">HTH tetR-type domain-containing protein</fullName>
    </recommendedName>
</protein>
<dbReference type="GO" id="GO:0003677">
    <property type="term" value="F:DNA binding"/>
    <property type="evidence" value="ECO:0007669"/>
    <property type="project" value="UniProtKB-UniRule"/>
</dbReference>
<reference evidence="4 5" key="1">
    <citation type="submission" date="2018-03" db="EMBL/GenBank/DDBJ databases">
        <title>Aquarubrobacter algicola gen. nov., sp. nov., a novel actinobacterium isolated from shallow eutrophic lake during the end of cyanobacterial harmful algal blooms.</title>
        <authorList>
            <person name="Chun S.J."/>
        </authorList>
    </citation>
    <scope>NUCLEOTIDE SEQUENCE [LARGE SCALE GENOMIC DNA]</scope>
    <source>
        <strain evidence="4 5">Seoho-28</strain>
    </source>
</reference>
<dbReference type="AlphaFoldDB" id="A0A2T4UGS1"/>
<dbReference type="InterPro" id="IPR036271">
    <property type="entry name" value="Tet_transcr_reg_TetR-rel_C_sf"/>
</dbReference>
<keyword evidence="1 2" id="KW-0238">DNA-binding</keyword>
<evidence type="ECO:0000259" key="3">
    <source>
        <dbReference type="PROSITE" id="PS50977"/>
    </source>
</evidence>
<dbReference type="Proteomes" id="UP000240739">
    <property type="component" value="Unassembled WGS sequence"/>
</dbReference>
<dbReference type="EMBL" id="PYYB01000001">
    <property type="protein sequence ID" value="PTL58409.1"/>
    <property type="molecule type" value="Genomic_DNA"/>
</dbReference>
<evidence type="ECO:0000313" key="4">
    <source>
        <dbReference type="EMBL" id="PTL58409.1"/>
    </source>
</evidence>
<dbReference type="Gene3D" id="1.10.10.60">
    <property type="entry name" value="Homeodomain-like"/>
    <property type="match status" value="1"/>
</dbReference>
<dbReference type="InterPro" id="IPR009057">
    <property type="entry name" value="Homeodomain-like_sf"/>
</dbReference>
<evidence type="ECO:0000256" key="2">
    <source>
        <dbReference type="PROSITE-ProRule" id="PRU00335"/>
    </source>
</evidence>
<dbReference type="RefSeq" id="WP_107566847.1">
    <property type="nucleotide sequence ID" value="NZ_PYYB01000001.1"/>
</dbReference>
<gene>
    <name evidence="4" type="ORF">C7Y72_01455</name>
</gene>
<evidence type="ECO:0000256" key="1">
    <source>
        <dbReference type="ARBA" id="ARBA00023125"/>
    </source>
</evidence>
<dbReference type="InterPro" id="IPR001647">
    <property type="entry name" value="HTH_TetR"/>
</dbReference>
<dbReference type="PROSITE" id="PS50977">
    <property type="entry name" value="HTH_TETR_2"/>
    <property type="match status" value="1"/>
</dbReference>
<name>A0A2T4UGS1_9ACTN</name>
<keyword evidence="5" id="KW-1185">Reference proteome</keyword>
<evidence type="ECO:0000313" key="5">
    <source>
        <dbReference type="Proteomes" id="UP000240739"/>
    </source>
</evidence>
<feature type="domain" description="HTH tetR-type" evidence="3">
    <location>
        <begin position="9"/>
        <end position="71"/>
    </location>
</feature>
<dbReference type="SUPFAM" id="SSF48498">
    <property type="entry name" value="Tetracyclin repressor-like, C-terminal domain"/>
    <property type="match status" value="1"/>
</dbReference>
<dbReference type="InterPro" id="IPR049397">
    <property type="entry name" value="EthR_C"/>
</dbReference>